<dbReference type="Pfam" id="PF21089">
    <property type="entry name" value="PKS_DH_N"/>
    <property type="match status" value="1"/>
</dbReference>
<dbReference type="SUPFAM" id="SSF53474">
    <property type="entry name" value="alpha/beta-Hydrolases"/>
    <property type="match status" value="1"/>
</dbReference>
<dbReference type="Gene3D" id="3.10.129.110">
    <property type="entry name" value="Polyketide synthase dehydratase"/>
    <property type="match status" value="1"/>
</dbReference>
<dbReference type="Pfam" id="PF02801">
    <property type="entry name" value="Ketoacyl-synt_C"/>
    <property type="match status" value="1"/>
</dbReference>
<evidence type="ECO:0000259" key="5">
    <source>
        <dbReference type="PROSITE" id="PS50075"/>
    </source>
</evidence>
<evidence type="ECO:0000313" key="8">
    <source>
        <dbReference type="EMBL" id="MBE9104764.1"/>
    </source>
</evidence>
<evidence type="ECO:0000313" key="9">
    <source>
        <dbReference type="Proteomes" id="UP000647836"/>
    </source>
</evidence>
<dbReference type="SMART" id="SM00825">
    <property type="entry name" value="PKS_KS"/>
    <property type="match status" value="1"/>
</dbReference>
<dbReference type="CDD" id="cd00833">
    <property type="entry name" value="PKS"/>
    <property type="match status" value="1"/>
</dbReference>
<dbReference type="PROSITE" id="PS00606">
    <property type="entry name" value="KS3_1"/>
    <property type="match status" value="1"/>
</dbReference>
<dbReference type="Pfam" id="PF00698">
    <property type="entry name" value="Acyl_transf_1"/>
    <property type="match status" value="1"/>
</dbReference>
<feature type="domain" description="PKS/mFAS DH" evidence="7">
    <location>
        <begin position="853"/>
        <end position="1146"/>
    </location>
</feature>
<dbReference type="Pfam" id="PF23297">
    <property type="entry name" value="ACP_SdgA_C"/>
    <property type="match status" value="1"/>
</dbReference>
<dbReference type="InterPro" id="IPR014031">
    <property type="entry name" value="Ketoacyl_synth_C"/>
</dbReference>
<gene>
    <name evidence="8" type="ORF">IQ229_07355</name>
</gene>
<evidence type="ECO:0000256" key="3">
    <source>
        <dbReference type="ARBA" id="ARBA00022679"/>
    </source>
</evidence>
<dbReference type="SUPFAM" id="SSF47336">
    <property type="entry name" value="ACP-like"/>
    <property type="match status" value="1"/>
</dbReference>
<dbReference type="InterPro" id="IPR049900">
    <property type="entry name" value="PKS_mFAS_DH"/>
</dbReference>
<dbReference type="InterPro" id="IPR036736">
    <property type="entry name" value="ACP-like_sf"/>
</dbReference>
<organism evidence="8 9">
    <name type="scientific">Nostoc cf. edaphicum LEGE 07299</name>
    <dbReference type="NCBI Taxonomy" id="2777974"/>
    <lineage>
        <taxon>Bacteria</taxon>
        <taxon>Bacillati</taxon>
        <taxon>Cyanobacteriota</taxon>
        <taxon>Cyanophyceae</taxon>
        <taxon>Nostocales</taxon>
        <taxon>Nostocaceae</taxon>
        <taxon>Nostoc</taxon>
    </lineage>
</organism>
<keyword evidence="3" id="KW-0808">Transferase</keyword>
<dbReference type="InterPro" id="IPR016039">
    <property type="entry name" value="Thiolase-like"/>
</dbReference>
<dbReference type="PANTHER" id="PTHR43775:SF51">
    <property type="entry name" value="INACTIVE PHENOLPHTHIOCEROL SYNTHESIS POLYKETIDE SYNTHASE TYPE I PKS1-RELATED"/>
    <property type="match status" value="1"/>
</dbReference>
<dbReference type="InterPro" id="IPR016035">
    <property type="entry name" value="Acyl_Trfase/lysoPLipase"/>
</dbReference>
<dbReference type="InterPro" id="IPR009081">
    <property type="entry name" value="PP-bd_ACP"/>
</dbReference>
<dbReference type="Pfam" id="PF14765">
    <property type="entry name" value="PS-DH"/>
    <property type="match status" value="1"/>
</dbReference>
<dbReference type="PANTHER" id="PTHR43775">
    <property type="entry name" value="FATTY ACID SYNTHASE"/>
    <property type="match status" value="1"/>
</dbReference>
<evidence type="ECO:0000256" key="1">
    <source>
        <dbReference type="ARBA" id="ARBA00022450"/>
    </source>
</evidence>
<name>A0ABR9TWI3_9NOSO</name>
<dbReference type="InterPro" id="IPR020807">
    <property type="entry name" value="PKS_DH"/>
</dbReference>
<dbReference type="InterPro" id="IPR014030">
    <property type="entry name" value="Ketoacyl_synth_N"/>
</dbReference>
<dbReference type="PROSITE" id="PS52019">
    <property type="entry name" value="PKS_MFAS_DH"/>
    <property type="match status" value="1"/>
</dbReference>
<keyword evidence="9" id="KW-1185">Reference proteome</keyword>
<evidence type="ECO:0000259" key="7">
    <source>
        <dbReference type="PROSITE" id="PS52019"/>
    </source>
</evidence>
<dbReference type="InterPro" id="IPR014043">
    <property type="entry name" value="Acyl_transferase_dom"/>
</dbReference>
<feature type="domain" description="Ketosynthase family 3 (KS3)" evidence="6">
    <location>
        <begin position="25"/>
        <end position="452"/>
    </location>
</feature>
<dbReference type="InterPro" id="IPR001031">
    <property type="entry name" value="Thioesterase"/>
</dbReference>
<dbReference type="SMART" id="SM00823">
    <property type="entry name" value="PKS_PP"/>
    <property type="match status" value="1"/>
</dbReference>
<sequence length="1515" mass="168144">SSSKRLLLALDEAVSKLEEVDRSKSEPIAIIGMGCRFPGGANDPETFWQLLHDGVDAITEIPYSRWNIDDYYDSDPNTPGKMYIRHAGLLEQVDQFDPQFFGISPREALSMDPQQRLLLEVGWEALENAGVAPQQLSDSQTGVFLGMGQVDYARLQLTSGEHKRISAYDGTGNGLCFAAGRLSYALGLQGPSMAIDTACSSSLVAIHLACQSLRAGECSLALAAGVQMILSPEVTIFLSRAQALSPDGHCKTFDNAANGYGRGEGCGVIVLKRLHDAIANGDNILALIRGSAVNHDGPSSGFTVPNQTAQQTLLRKALANAKVKSSQVSYVEAHGTGTPLGDPIEVKALGAVLGEGRSPQNPLIIGSAKTNIGHLEAAAGIAGLIKVVLSLQNKQIPPHLHFQQPNPHINWDKLPVMVSTSLIPWHSKESKRLAGVSSFGMSGTNAHVILEEAPLPKPVQTAVADRPVHLLTLSAKTEEALKQLARRYENYLATHPNSAIADICFTANTGRSHFKHRLGVVATSSAELRKKLNAFAEAEEVIGVFNNQQQSAIKPKTAFLFTGQSSQYVNIGRELYETQPTFREAIDRCQQILEANLDKPLGSLLYPSPDESTALEETCYTQVALFAVEYALFKLWSSWGIKPTAVMGDSVGEYVAACMAGVFSLEDGLKLIAAQGRLMQALPENGQAEFTRVVSSVRYSNPRINFVSNLTGEWATSEVANAEYWLNHVQQPVQLAASIQTLHQHNYQVLLECGTKSALSDIARQCLPKNTGVYLPSLRAGISDWQQMLESLAELYVQGFAIDWSAFHRNAQNAKVILPTYPWQRQHYWVEETENQQFTHLLFTANRQSPSAHPLLGQRLSLAIQHSNIVFESQINSEQPFYLKHCRVYQQTILPVSAYVEMALAAGADVLQSHNLLLKDISFPQALPLKADQSTTLQFVLTPQQQQIYSLQIFSSNLHSQTQQPSWTLYACGTLQLHNNSHSPESLIDLAAIKTQCSQEISVADYYQKLQRLGLEYGQCFQAIEKLWQHPTEQQALAEIRLPAQLLTKAENYKLHPVLLDSSFQAIGAALLKLSLLDVYLPVGIKQLQVYQYPGSHLYSYIQFDAVPNSDDQKLSATVHMYTPDGQLIAVISKLQFKRINRNIFPHTTPTSLHYYQLQQASAEERQALLVGYLQKKVTTLLKLNSSYLLDPQNSLNEFGFDSLMGIELKNQIDSDLRLVVSPRVLIEAPNINEISKEIIKQFILRESPAQTDSQNSTNGSFKKRKTDWIVHYKPNKNACLRLFCFHHAGGNASLFRTWADHLPSNIEVFPVQLPGRRESISEQPFSQLSPLIKTLKNILNLYLDKPFAFYGHSLGSLISFELAHALRQDYKLEPIHLFVSGSWAPHTLSTAFTNKIFKISSLEKLLEIAEIPKSIQSDKLFMDEIMSVFQKDTQLFESYTYVDRGTINCPISAFGGTEDSFVSKDDLLYWNQYTSNSFTLHMLPGKHMFPISSEKSLLEAISHILEPFFNHKIS</sequence>
<dbReference type="InterPro" id="IPR050091">
    <property type="entry name" value="PKS_NRPS_Biosynth_Enz"/>
</dbReference>
<evidence type="ECO:0000256" key="4">
    <source>
        <dbReference type="PROSITE-ProRule" id="PRU01363"/>
    </source>
</evidence>
<dbReference type="SMART" id="SM00826">
    <property type="entry name" value="PKS_DH"/>
    <property type="match status" value="1"/>
</dbReference>
<feature type="domain" description="Carrier" evidence="5">
    <location>
        <begin position="1165"/>
        <end position="1243"/>
    </location>
</feature>
<dbReference type="Gene3D" id="3.40.366.10">
    <property type="entry name" value="Malonyl-Coenzyme A Acyl Carrier Protein, domain 2"/>
    <property type="match status" value="2"/>
</dbReference>
<dbReference type="Gene3D" id="3.40.47.10">
    <property type="match status" value="1"/>
</dbReference>
<dbReference type="Gene3D" id="3.40.50.1820">
    <property type="entry name" value="alpha/beta hydrolase"/>
    <property type="match status" value="1"/>
</dbReference>
<dbReference type="InterPro" id="IPR042104">
    <property type="entry name" value="PKS_dehydratase_sf"/>
</dbReference>
<dbReference type="SUPFAM" id="SSF53901">
    <property type="entry name" value="Thiolase-like"/>
    <property type="match status" value="1"/>
</dbReference>
<feature type="active site" description="Proton acceptor; for dehydratase activity" evidence="4">
    <location>
        <position position="885"/>
    </location>
</feature>
<dbReference type="PROSITE" id="PS50075">
    <property type="entry name" value="CARRIER"/>
    <property type="match status" value="1"/>
</dbReference>
<evidence type="ECO:0000256" key="2">
    <source>
        <dbReference type="ARBA" id="ARBA00022553"/>
    </source>
</evidence>
<dbReference type="InterPro" id="IPR020806">
    <property type="entry name" value="PKS_PP-bd"/>
</dbReference>
<keyword evidence="1" id="KW-0596">Phosphopantetheine</keyword>
<keyword evidence="2" id="KW-0597">Phosphoprotein</keyword>
<dbReference type="Gene3D" id="1.10.1200.10">
    <property type="entry name" value="ACP-like"/>
    <property type="match status" value="1"/>
</dbReference>
<feature type="active site" description="Proton donor; for dehydratase activity" evidence="4">
    <location>
        <position position="1061"/>
    </location>
</feature>
<dbReference type="InterPro" id="IPR001227">
    <property type="entry name" value="Ac_transferase_dom_sf"/>
</dbReference>
<comment type="caution">
    <text evidence="8">The sequence shown here is derived from an EMBL/GenBank/DDBJ whole genome shotgun (WGS) entry which is preliminary data.</text>
</comment>
<dbReference type="Pfam" id="PF00109">
    <property type="entry name" value="ketoacyl-synt"/>
    <property type="match status" value="1"/>
</dbReference>
<dbReference type="Proteomes" id="UP000647836">
    <property type="component" value="Unassembled WGS sequence"/>
</dbReference>
<dbReference type="SUPFAM" id="SSF52151">
    <property type="entry name" value="FabD/lysophospholipase-like"/>
    <property type="match status" value="1"/>
</dbReference>
<feature type="region of interest" description="N-terminal hotdog fold" evidence="4">
    <location>
        <begin position="853"/>
        <end position="982"/>
    </location>
</feature>
<accession>A0ABR9TWI3</accession>
<dbReference type="Pfam" id="PF22621">
    <property type="entry name" value="CurL-like_PKS_C"/>
    <property type="match status" value="1"/>
</dbReference>
<dbReference type="RefSeq" id="WP_194042547.1">
    <property type="nucleotide sequence ID" value="NZ_JADEXF010000176.1"/>
</dbReference>
<dbReference type="Gene3D" id="3.30.70.3290">
    <property type="match status" value="2"/>
</dbReference>
<dbReference type="SMART" id="SM00827">
    <property type="entry name" value="PKS_AT"/>
    <property type="match status" value="1"/>
</dbReference>
<dbReference type="Pfam" id="PF00975">
    <property type="entry name" value="Thioesterase"/>
    <property type="match status" value="1"/>
</dbReference>
<feature type="region of interest" description="C-terminal hotdog fold" evidence="4">
    <location>
        <begin position="998"/>
        <end position="1146"/>
    </location>
</feature>
<dbReference type="InterPro" id="IPR020841">
    <property type="entry name" value="PKS_Beta-ketoAc_synthase_dom"/>
</dbReference>
<dbReference type="InterPro" id="IPR049551">
    <property type="entry name" value="PKS_DH_C"/>
</dbReference>
<evidence type="ECO:0000259" key="6">
    <source>
        <dbReference type="PROSITE" id="PS52004"/>
    </source>
</evidence>
<dbReference type="EMBL" id="JADEXF010000176">
    <property type="protein sequence ID" value="MBE9104764.1"/>
    <property type="molecule type" value="Genomic_DNA"/>
</dbReference>
<feature type="non-terminal residue" evidence="8">
    <location>
        <position position="1"/>
    </location>
</feature>
<dbReference type="InterPro" id="IPR029058">
    <property type="entry name" value="AB_hydrolase_fold"/>
</dbReference>
<dbReference type="InterPro" id="IPR049552">
    <property type="entry name" value="PKS_DH_N"/>
</dbReference>
<dbReference type="InterPro" id="IPR018201">
    <property type="entry name" value="Ketoacyl_synth_AS"/>
</dbReference>
<reference evidence="8 9" key="1">
    <citation type="submission" date="2020-10" db="EMBL/GenBank/DDBJ databases">
        <authorList>
            <person name="Castelo-Branco R."/>
            <person name="Eusebio N."/>
            <person name="Adriana R."/>
            <person name="Vieira A."/>
            <person name="Brugerolle De Fraissinette N."/>
            <person name="Rezende De Castro R."/>
            <person name="Schneider M.P."/>
            <person name="Vasconcelos V."/>
            <person name="Leao P.N."/>
        </authorList>
    </citation>
    <scope>NUCLEOTIDE SEQUENCE [LARGE SCALE GENOMIC DNA]</scope>
    <source>
        <strain evidence="8 9">LEGE 07299</strain>
    </source>
</reference>
<protein>
    <submittedName>
        <fullName evidence="8">Polyketide synthase dehydratase domain-containing protein</fullName>
    </submittedName>
</protein>
<proteinExistence type="predicted"/>
<dbReference type="PROSITE" id="PS52004">
    <property type="entry name" value="KS3_2"/>
    <property type="match status" value="1"/>
</dbReference>